<sequence length="77" mass="8880">MITIPGYLILFDRKGRSLFRTRKKPSKSRKDEVSPVAEFAAKLITRGEQSYIILARKKGTCTLFTRKALADRAMRYL</sequence>
<evidence type="ECO:0000313" key="1">
    <source>
        <dbReference type="EMBL" id="PWR70213.1"/>
    </source>
</evidence>
<evidence type="ECO:0000313" key="2">
    <source>
        <dbReference type="Proteomes" id="UP000245934"/>
    </source>
</evidence>
<reference evidence="1 2" key="1">
    <citation type="submission" date="2018-05" db="EMBL/GenBank/DDBJ databases">
        <title>Draft genome of Methanospirillum stamsii Pt1.</title>
        <authorList>
            <person name="Dueholm M.S."/>
            <person name="Nielsen P.H."/>
            <person name="Bakmann L.F."/>
            <person name="Otzen D.E."/>
        </authorList>
    </citation>
    <scope>NUCLEOTIDE SEQUENCE [LARGE SCALE GENOMIC DNA]</scope>
    <source>
        <strain evidence="1 2">Pt1</strain>
    </source>
</reference>
<gene>
    <name evidence="1" type="ORF">DLD82_16210</name>
</gene>
<dbReference type="Proteomes" id="UP000245934">
    <property type="component" value="Unassembled WGS sequence"/>
</dbReference>
<organism evidence="1 2">
    <name type="scientific">Methanospirillum stamsii</name>
    <dbReference type="NCBI Taxonomy" id="1277351"/>
    <lineage>
        <taxon>Archaea</taxon>
        <taxon>Methanobacteriati</taxon>
        <taxon>Methanobacteriota</taxon>
        <taxon>Stenosarchaea group</taxon>
        <taxon>Methanomicrobia</taxon>
        <taxon>Methanomicrobiales</taxon>
        <taxon>Methanospirillaceae</taxon>
        <taxon>Methanospirillum</taxon>
    </lineage>
</organism>
<dbReference type="AlphaFoldDB" id="A0A2V2N4M5"/>
<proteinExistence type="predicted"/>
<dbReference type="RefSeq" id="WP_109942179.1">
    <property type="nucleotide sequence ID" value="NZ_QGMZ01000045.1"/>
</dbReference>
<comment type="caution">
    <text evidence="1">The sequence shown here is derived from an EMBL/GenBank/DDBJ whole genome shotgun (WGS) entry which is preliminary data.</text>
</comment>
<accession>A0A2V2N4M5</accession>
<keyword evidence="2" id="KW-1185">Reference proteome</keyword>
<protein>
    <submittedName>
        <fullName evidence="1">Uncharacterized protein</fullName>
    </submittedName>
</protein>
<name>A0A2V2N4M5_9EURY</name>
<dbReference type="EMBL" id="QGMZ01000045">
    <property type="protein sequence ID" value="PWR70213.1"/>
    <property type="molecule type" value="Genomic_DNA"/>
</dbReference>